<evidence type="ECO:0000313" key="5">
    <source>
        <dbReference type="Proteomes" id="UP000677228"/>
    </source>
</evidence>
<sequence>MGRVKDQTSLPYNSTSKTHKGMETLEDPGSFILSYRSQILEGSSIGYETEVGAKGMKLSGGEKQRIAIARMLIGRREILLFDEATSAMDSENEKVVQQAIDCTLQDKKLTCIIVAHRLSTIINCDLIYVMNQRGQIVECGGHQQLLDRRGVYYNLTLRSS</sequence>
<dbReference type="GO" id="GO:0016020">
    <property type="term" value="C:membrane"/>
    <property type="evidence" value="ECO:0007669"/>
    <property type="project" value="TreeGrafter"/>
</dbReference>
<dbReference type="AlphaFoldDB" id="A0A8S2FAE3"/>
<dbReference type="SUPFAM" id="SSF52540">
    <property type="entry name" value="P-loop containing nucleoside triphosphate hydrolases"/>
    <property type="match status" value="1"/>
</dbReference>
<proteinExistence type="predicted"/>
<evidence type="ECO:0000313" key="3">
    <source>
        <dbReference type="EMBL" id="CAF1400734.1"/>
    </source>
</evidence>
<dbReference type="InterPro" id="IPR003439">
    <property type="entry name" value="ABC_transporter-like_ATP-bd"/>
</dbReference>
<dbReference type="InterPro" id="IPR039421">
    <property type="entry name" value="Type_1_exporter"/>
</dbReference>
<dbReference type="InterPro" id="IPR027417">
    <property type="entry name" value="P-loop_NTPase"/>
</dbReference>
<dbReference type="GO" id="GO:0042626">
    <property type="term" value="F:ATPase-coupled transmembrane transporter activity"/>
    <property type="evidence" value="ECO:0007669"/>
    <property type="project" value="TreeGrafter"/>
</dbReference>
<dbReference type="Pfam" id="PF00005">
    <property type="entry name" value="ABC_tran"/>
    <property type="match status" value="1"/>
</dbReference>
<feature type="region of interest" description="Disordered" evidence="1">
    <location>
        <begin position="1"/>
        <end position="25"/>
    </location>
</feature>
<dbReference type="PANTHER" id="PTHR24221:SF503">
    <property type="entry name" value="MITOCHONDRIAL POTASSIUM CHANNEL ATP-BINDING SUBUNIT"/>
    <property type="match status" value="1"/>
</dbReference>
<evidence type="ECO:0000256" key="1">
    <source>
        <dbReference type="SAM" id="MobiDB-lite"/>
    </source>
</evidence>
<accession>A0A8S2FAE3</accession>
<dbReference type="Proteomes" id="UP000677228">
    <property type="component" value="Unassembled WGS sequence"/>
</dbReference>
<evidence type="ECO:0000259" key="2">
    <source>
        <dbReference type="Pfam" id="PF00005"/>
    </source>
</evidence>
<protein>
    <recommendedName>
        <fullName evidence="2">ABC transporter domain-containing protein</fullName>
    </recommendedName>
</protein>
<dbReference type="Proteomes" id="UP000682733">
    <property type="component" value="Unassembled WGS sequence"/>
</dbReference>
<dbReference type="Gene3D" id="3.40.50.300">
    <property type="entry name" value="P-loop containing nucleotide triphosphate hydrolases"/>
    <property type="match status" value="1"/>
</dbReference>
<feature type="domain" description="ABC transporter" evidence="2">
    <location>
        <begin position="46"/>
        <end position="86"/>
    </location>
</feature>
<dbReference type="PANTHER" id="PTHR24221">
    <property type="entry name" value="ATP-BINDING CASSETTE SUB-FAMILY B"/>
    <property type="match status" value="1"/>
</dbReference>
<dbReference type="GO" id="GO:0005524">
    <property type="term" value="F:ATP binding"/>
    <property type="evidence" value="ECO:0007669"/>
    <property type="project" value="InterPro"/>
</dbReference>
<feature type="compositionally biased region" description="Polar residues" evidence="1">
    <location>
        <begin position="7"/>
        <end position="16"/>
    </location>
</feature>
<dbReference type="GO" id="GO:0016887">
    <property type="term" value="F:ATP hydrolysis activity"/>
    <property type="evidence" value="ECO:0007669"/>
    <property type="project" value="InterPro"/>
</dbReference>
<reference evidence="3" key="1">
    <citation type="submission" date="2021-02" db="EMBL/GenBank/DDBJ databases">
        <authorList>
            <person name="Nowell W R."/>
        </authorList>
    </citation>
    <scope>NUCLEOTIDE SEQUENCE</scope>
</reference>
<gene>
    <name evidence="3" type="ORF">OVA965_LOCUS33030</name>
    <name evidence="4" type="ORF">TMI583_LOCUS33906</name>
</gene>
<dbReference type="EMBL" id="CAJOBA010048022">
    <property type="protein sequence ID" value="CAF4208035.1"/>
    <property type="molecule type" value="Genomic_DNA"/>
</dbReference>
<name>A0A8S2FAE3_9BILA</name>
<comment type="caution">
    <text evidence="3">The sequence shown here is derived from an EMBL/GenBank/DDBJ whole genome shotgun (WGS) entry which is preliminary data.</text>
</comment>
<dbReference type="EMBL" id="CAJNOK010026294">
    <property type="protein sequence ID" value="CAF1400734.1"/>
    <property type="molecule type" value="Genomic_DNA"/>
</dbReference>
<organism evidence="3 5">
    <name type="scientific">Didymodactylos carnosus</name>
    <dbReference type="NCBI Taxonomy" id="1234261"/>
    <lineage>
        <taxon>Eukaryota</taxon>
        <taxon>Metazoa</taxon>
        <taxon>Spiralia</taxon>
        <taxon>Gnathifera</taxon>
        <taxon>Rotifera</taxon>
        <taxon>Eurotatoria</taxon>
        <taxon>Bdelloidea</taxon>
        <taxon>Philodinida</taxon>
        <taxon>Philodinidae</taxon>
        <taxon>Didymodactylos</taxon>
    </lineage>
</organism>
<evidence type="ECO:0000313" key="4">
    <source>
        <dbReference type="EMBL" id="CAF4208035.1"/>
    </source>
</evidence>